<reference evidence="1" key="1">
    <citation type="submission" date="2020-08" db="EMBL/GenBank/DDBJ databases">
        <title>Multicomponent nature underlies the extraordinary mechanical properties of spider dragline silk.</title>
        <authorList>
            <person name="Kono N."/>
            <person name="Nakamura H."/>
            <person name="Mori M."/>
            <person name="Yoshida Y."/>
            <person name="Ohtoshi R."/>
            <person name="Malay A.D."/>
            <person name="Moran D.A.P."/>
            <person name="Tomita M."/>
            <person name="Numata K."/>
            <person name="Arakawa K."/>
        </authorList>
    </citation>
    <scope>NUCLEOTIDE SEQUENCE</scope>
</reference>
<proteinExistence type="predicted"/>
<keyword evidence="2" id="KW-1185">Reference proteome</keyword>
<evidence type="ECO:0000313" key="2">
    <source>
        <dbReference type="Proteomes" id="UP000886998"/>
    </source>
</evidence>
<organism evidence="1 2">
    <name type="scientific">Trichonephila inaurata madagascariensis</name>
    <dbReference type="NCBI Taxonomy" id="2747483"/>
    <lineage>
        <taxon>Eukaryota</taxon>
        <taxon>Metazoa</taxon>
        <taxon>Ecdysozoa</taxon>
        <taxon>Arthropoda</taxon>
        <taxon>Chelicerata</taxon>
        <taxon>Arachnida</taxon>
        <taxon>Araneae</taxon>
        <taxon>Araneomorphae</taxon>
        <taxon>Entelegynae</taxon>
        <taxon>Araneoidea</taxon>
        <taxon>Nephilidae</taxon>
        <taxon>Trichonephila</taxon>
        <taxon>Trichonephila inaurata</taxon>
    </lineage>
</organism>
<dbReference type="Proteomes" id="UP000886998">
    <property type="component" value="Unassembled WGS sequence"/>
</dbReference>
<gene>
    <name evidence="1" type="primary">AVEN_71620_1</name>
    <name evidence="1" type="ORF">TNIN_452341</name>
</gene>
<dbReference type="EMBL" id="BMAV01006176">
    <property type="protein sequence ID" value="GFY47892.1"/>
    <property type="molecule type" value="Genomic_DNA"/>
</dbReference>
<accession>A0A8X6X824</accession>
<name>A0A8X6X824_9ARAC</name>
<dbReference type="OrthoDB" id="6434366at2759"/>
<comment type="caution">
    <text evidence="1">The sequence shown here is derived from an EMBL/GenBank/DDBJ whole genome shotgun (WGS) entry which is preliminary data.</text>
</comment>
<evidence type="ECO:0000313" key="1">
    <source>
        <dbReference type="EMBL" id="GFY47892.1"/>
    </source>
</evidence>
<sequence>MKILNQTDNSTIFLHESSAMFSLSYAFPEAGRFVIQVIVSNPVSQVLNETSIIVQDQIIDLFTEPLRSNLFIKTNSAIKFTARFTKGTDVHCAWTVVCKSSHLSKGNYNVEVANCSFTQRFILFGMCSVFMSARNKVSAISSSTPWKVFVEEAITHLQVSLPEVVKTGSFIKVEAYVPHFFNEVHVVIRTKTLKIAAEYESKTLMYKAQFPAGEEETMEWIRIRAFNNVSHVVQRRPVLIMPEIGRVSIHSCGCLVVGKSARFLVEIDGKHSNTFLNF</sequence>
<dbReference type="AlphaFoldDB" id="A0A8X6X824"/>
<protein>
    <submittedName>
        <fullName evidence="1">Uncharacterized protein</fullName>
    </submittedName>
</protein>